<dbReference type="FunFam" id="3.30.457.50:FF:000001">
    <property type="entry name" value="Probable kinetochore protein spc25"/>
    <property type="match status" value="1"/>
</dbReference>
<evidence type="ECO:0000256" key="9">
    <source>
        <dbReference type="RuleBase" id="RU367150"/>
    </source>
</evidence>
<dbReference type="GO" id="GO:0007059">
    <property type="term" value="P:chromosome segregation"/>
    <property type="evidence" value="ECO:0007669"/>
    <property type="project" value="InterPro"/>
</dbReference>
<dbReference type="GO" id="GO:0051301">
    <property type="term" value="P:cell division"/>
    <property type="evidence" value="ECO:0007669"/>
    <property type="project" value="UniProtKB-UniRule"/>
</dbReference>
<evidence type="ECO:0000256" key="6">
    <source>
        <dbReference type="ARBA" id="ARBA00023054"/>
    </source>
</evidence>
<evidence type="ECO:0000256" key="10">
    <source>
        <dbReference type="SAM" id="Coils"/>
    </source>
</evidence>
<evidence type="ECO:0000313" key="14">
    <source>
        <dbReference type="Proteomes" id="UP000279259"/>
    </source>
</evidence>
<comment type="similarity">
    <text evidence="1 9">Belongs to the SPC25 family.</text>
</comment>
<dbReference type="GO" id="GO:0031262">
    <property type="term" value="C:Ndc80 complex"/>
    <property type="evidence" value="ECO:0007669"/>
    <property type="project" value="InterPro"/>
</dbReference>
<keyword evidence="14" id="KW-1185">Reference proteome</keyword>
<dbReference type="OrthoDB" id="4056921at2759"/>
<dbReference type="PANTHER" id="PTHR14281:SF0">
    <property type="entry name" value="KINETOCHORE PROTEIN SPC25"/>
    <property type="match status" value="1"/>
</dbReference>
<keyword evidence="3 9" id="KW-0132">Cell division</keyword>
<keyword evidence="8 9" id="KW-0137">Centromere</keyword>
<proteinExistence type="inferred from homology"/>
<evidence type="ECO:0000256" key="2">
    <source>
        <dbReference type="ARBA" id="ARBA00022454"/>
    </source>
</evidence>
<comment type="function">
    <text evidence="9">Acts as a component of the essential kinetochore-associated NDC80 complex, which is required for chromosome segregation and spindle checkpoint activity.</text>
</comment>
<dbReference type="STRING" id="1890683.A0A427YCG2"/>
<keyword evidence="7 9" id="KW-0131">Cell cycle</keyword>
<keyword evidence="4 9" id="KW-0498">Mitosis</keyword>
<dbReference type="EMBL" id="RSCD01000016">
    <property type="protein sequence ID" value="RSH88756.1"/>
    <property type="molecule type" value="Genomic_DNA"/>
</dbReference>
<name>A0A427YCG2_9TREE</name>
<comment type="subcellular location">
    <subcellularLocation>
        <location evidence="9">Nucleus</location>
    </subcellularLocation>
    <subcellularLocation>
        <location evidence="9">Chromosome</location>
        <location evidence="9">Centromere</location>
        <location evidence="9">Kinetochore</location>
    </subcellularLocation>
</comment>
<dbReference type="Pfam" id="PF08234">
    <property type="entry name" value="Spindle_Spc25"/>
    <property type="match status" value="1"/>
</dbReference>
<evidence type="ECO:0000259" key="12">
    <source>
        <dbReference type="Pfam" id="PF08234"/>
    </source>
</evidence>
<dbReference type="InterPro" id="IPR045143">
    <property type="entry name" value="Spc25"/>
</dbReference>
<evidence type="ECO:0000313" key="13">
    <source>
        <dbReference type="EMBL" id="RSH88756.1"/>
    </source>
</evidence>
<feature type="coiled-coil region" evidence="10">
    <location>
        <begin position="63"/>
        <end position="157"/>
    </location>
</feature>
<keyword evidence="6 10" id="KW-0175">Coiled coil</keyword>
<evidence type="ECO:0000256" key="5">
    <source>
        <dbReference type="ARBA" id="ARBA00022838"/>
    </source>
</evidence>
<reference evidence="13 14" key="1">
    <citation type="submission" date="2018-11" db="EMBL/GenBank/DDBJ databases">
        <title>Genome sequence of Saitozyma podzolica DSM 27192.</title>
        <authorList>
            <person name="Aliyu H."/>
            <person name="Gorte O."/>
            <person name="Ochsenreither K."/>
        </authorList>
    </citation>
    <scope>NUCLEOTIDE SEQUENCE [LARGE SCALE GENOMIC DNA]</scope>
    <source>
        <strain evidence="13 14">DSM 27192</strain>
    </source>
</reference>
<evidence type="ECO:0000256" key="11">
    <source>
        <dbReference type="SAM" id="MobiDB-lite"/>
    </source>
</evidence>
<evidence type="ECO:0000256" key="3">
    <source>
        <dbReference type="ARBA" id="ARBA00022618"/>
    </source>
</evidence>
<dbReference type="Proteomes" id="UP000279259">
    <property type="component" value="Unassembled WGS sequence"/>
</dbReference>
<dbReference type="GO" id="GO:0005634">
    <property type="term" value="C:nucleus"/>
    <property type="evidence" value="ECO:0007669"/>
    <property type="project" value="UniProtKB-SubCell"/>
</dbReference>
<accession>A0A427YCG2</accession>
<dbReference type="PANTHER" id="PTHR14281">
    <property type="entry name" value="KINETOCHORE PROTEIN SPC25-RELATED"/>
    <property type="match status" value="1"/>
</dbReference>
<feature type="region of interest" description="Disordered" evidence="11">
    <location>
        <begin position="257"/>
        <end position="296"/>
    </location>
</feature>
<comment type="caution">
    <text evidence="13">The sequence shown here is derived from an EMBL/GenBank/DDBJ whole genome shotgun (WGS) entry which is preliminary data.</text>
</comment>
<evidence type="ECO:0000256" key="4">
    <source>
        <dbReference type="ARBA" id="ARBA00022776"/>
    </source>
</evidence>
<evidence type="ECO:0000256" key="7">
    <source>
        <dbReference type="ARBA" id="ARBA00023306"/>
    </source>
</evidence>
<protein>
    <recommendedName>
        <fullName evidence="9">Kinetochore protein SPC25</fullName>
    </recommendedName>
</protein>
<gene>
    <name evidence="13" type="primary">SPC25</name>
    <name evidence="13" type="ORF">EHS25_002984</name>
</gene>
<dbReference type="Gene3D" id="3.30.457.50">
    <property type="entry name" value="Chromosome segregation protein Spc25"/>
    <property type="match status" value="1"/>
</dbReference>
<comment type="subunit">
    <text evidence="9">Component of the NDC80 complex.</text>
</comment>
<sequence>MPAAYLAPPRPISLHAVLDASSSAGTVPTIDLEWEPFHAHVEAFLNAIDQYTMDAKTEIARRASEHVDMVRDMKAEKEEVERRITLEREREAVMLATLEQERHTVGDLSSSLARLQQTLSKTKEQSAAVEAELNAVRKEVKAERGEKERQGKVLEQQRGRDAIELQILQEILGLRIEGVKADELLMRFTLLDPSDPEREFSMIIDVSKHEYTVPNCSPPLSTLPELLRQLNADRDLYSFIKRVRKAFRALVPNPPAAPSKFDDLSGPGLRGPIAENSGDAKDVQDGSAMQTLRIEA</sequence>
<evidence type="ECO:0000256" key="8">
    <source>
        <dbReference type="ARBA" id="ARBA00023328"/>
    </source>
</evidence>
<keyword evidence="5 9" id="KW-0995">Kinetochore</keyword>
<organism evidence="13 14">
    <name type="scientific">Saitozyma podzolica</name>
    <dbReference type="NCBI Taxonomy" id="1890683"/>
    <lineage>
        <taxon>Eukaryota</taxon>
        <taxon>Fungi</taxon>
        <taxon>Dikarya</taxon>
        <taxon>Basidiomycota</taxon>
        <taxon>Agaricomycotina</taxon>
        <taxon>Tremellomycetes</taxon>
        <taxon>Tremellales</taxon>
        <taxon>Trimorphomycetaceae</taxon>
        <taxon>Saitozyma</taxon>
    </lineage>
</organism>
<keyword evidence="2 9" id="KW-0158">Chromosome</keyword>
<dbReference type="CDD" id="cd23784">
    <property type="entry name" value="RWD_Spc25"/>
    <property type="match status" value="1"/>
</dbReference>
<evidence type="ECO:0000256" key="1">
    <source>
        <dbReference type="ARBA" id="ARBA00006379"/>
    </source>
</evidence>
<feature type="domain" description="Chromosome segregation protein Spc25 C-terminal" evidence="12">
    <location>
        <begin position="179"/>
        <end position="248"/>
    </location>
</feature>
<dbReference type="AlphaFoldDB" id="A0A427YCG2"/>
<dbReference type="InterPro" id="IPR013255">
    <property type="entry name" value="Spc25_C"/>
</dbReference>
<keyword evidence="9" id="KW-0539">Nucleus</keyword>